<evidence type="ECO:0000313" key="1">
    <source>
        <dbReference type="EMBL" id="JAD27981.1"/>
    </source>
</evidence>
<dbReference type="EMBL" id="GBRH01269914">
    <property type="protein sequence ID" value="JAD27981.1"/>
    <property type="molecule type" value="Transcribed_RNA"/>
</dbReference>
<dbReference type="AlphaFoldDB" id="A0A0A8YP95"/>
<proteinExistence type="predicted"/>
<accession>A0A0A8YP95</accession>
<reference evidence="1" key="1">
    <citation type="submission" date="2014-09" db="EMBL/GenBank/DDBJ databases">
        <authorList>
            <person name="Magalhaes I.L.F."/>
            <person name="Oliveira U."/>
            <person name="Santos F.R."/>
            <person name="Vidigal T.H.D.A."/>
            <person name="Brescovit A.D."/>
            <person name="Santos A.J."/>
        </authorList>
    </citation>
    <scope>NUCLEOTIDE SEQUENCE</scope>
    <source>
        <tissue evidence="1">Shoot tissue taken approximately 20 cm above the soil surface</tissue>
    </source>
</reference>
<sequence length="30" mass="3490">MDTPVRCWTIGITRRALVPWAEFSTLDIQI</sequence>
<reference evidence="1" key="2">
    <citation type="journal article" date="2015" name="Data Brief">
        <title>Shoot transcriptome of the giant reed, Arundo donax.</title>
        <authorList>
            <person name="Barrero R.A."/>
            <person name="Guerrero F.D."/>
            <person name="Moolhuijzen P."/>
            <person name="Goolsby J.A."/>
            <person name="Tidwell J."/>
            <person name="Bellgard S.E."/>
            <person name="Bellgard M.I."/>
        </authorList>
    </citation>
    <scope>NUCLEOTIDE SEQUENCE</scope>
    <source>
        <tissue evidence="1">Shoot tissue taken approximately 20 cm above the soil surface</tissue>
    </source>
</reference>
<protein>
    <submittedName>
        <fullName evidence="1">Uncharacterized protein</fullName>
    </submittedName>
</protein>
<organism evidence="1">
    <name type="scientific">Arundo donax</name>
    <name type="common">Giant reed</name>
    <name type="synonym">Donax arundinaceus</name>
    <dbReference type="NCBI Taxonomy" id="35708"/>
    <lineage>
        <taxon>Eukaryota</taxon>
        <taxon>Viridiplantae</taxon>
        <taxon>Streptophyta</taxon>
        <taxon>Embryophyta</taxon>
        <taxon>Tracheophyta</taxon>
        <taxon>Spermatophyta</taxon>
        <taxon>Magnoliopsida</taxon>
        <taxon>Liliopsida</taxon>
        <taxon>Poales</taxon>
        <taxon>Poaceae</taxon>
        <taxon>PACMAD clade</taxon>
        <taxon>Arundinoideae</taxon>
        <taxon>Arundineae</taxon>
        <taxon>Arundo</taxon>
    </lineage>
</organism>
<name>A0A0A8YP95_ARUDO</name>